<comment type="caution">
    <text evidence="1">The sequence shown here is derived from an EMBL/GenBank/DDBJ whole genome shotgun (WGS) entry which is preliminary data.</text>
</comment>
<name>A0ABU7JAT3_9GAMM</name>
<evidence type="ECO:0000313" key="2">
    <source>
        <dbReference type="Proteomes" id="UP001339167"/>
    </source>
</evidence>
<proteinExistence type="predicted"/>
<dbReference type="Gene3D" id="3.40.190.10">
    <property type="entry name" value="Periplasmic binding protein-like II"/>
    <property type="match status" value="1"/>
</dbReference>
<accession>A0ABU7JAT3</accession>
<dbReference type="RefSeq" id="WP_330086173.1">
    <property type="nucleotide sequence ID" value="NZ_JAUGZK010000001.1"/>
</dbReference>
<protein>
    <submittedName>
        <fullName evidence="1">Phosphate ABC transporter substrate-binding protein</fullName>
    </submittedName>
</protein>
<organism evidence="1 2">
    <name type="scientific">Alkalimonas mucilaginosa</name>
    <dbReference type="NCBI Taxonomy" id="3057676"/>
    <lineage>
        <taxon>Bacteria</taxon>
        <taxon>Pseudomonadati</taxon>
        <taxon>Pseudomonadota</taxon>
        <taxon>Gammaproteobacteria</taxon>
        <taxon>Alkalimonas</taxon>
    </lineage>
</organism>
<reference evidence="1 2" key="1">
    <citation type="submission" date="2023-06" db="EMBL/GenBank/DDBJ databases">
        <title>Alkalimonas sp., MEB004 an alkaliphilic bacterium isolated from Lonar Lake, India.</title>
        <authorList>
            <person name="Joshi A."/>
            <person name="Thite S."/>
        </authorList>
    </citation>
    <scope>NUCLEOTIDE SEQUENCE [LARGE SCALE GENOMIC DNA]</scope>
    <source>
        <strain evidence="1 2">MEB004</strain>
    </source>
</reference>
<keyword evidence="2" id="KW-1185">Reference proteome</keyword>
<sequence length="146" mass="15800">MRTMFALKRCTAGLLLLLGTLFAAYSFASIAVIVHPSNESQLDTSSIERLFMGRLNSFENGRPAIPINAAAGTPTRDIFNQRVIGRSDAQINAYWSRLLFTGKGTPPREMASDQEVLSAVAENKDAIGYVASSSVTDAVRVVAVFE</sequence>
<gene>
    <name evidence="1" type="ORF">QWF21_01035</name>
</gene>
<dbReference type="Proteomes" id="UP001339167">
    <property type="component" value="Unassembled WGS sequence"/>
</dbReference>
<dbReference type="EMBL" id="JAUGZK010000001">
    <property type="protein sequence ID" value="MEE2022813.1"/>
    <property type="molecule type" value="Genomic_DNA"/>
</dbReference>
<dbReference type="SUPFAM" id="SSF53850">
    <property type="entry name" value="Periplasmic binding protein-like II"/>
    <property type="match status" value="1"/>
</dbReference>
<evidence type="ECO:0000313" key="1">
    <source>
        <dbReference type="EMBL" id="MEE2022813.1"/>
    </source>
</evidence>